<sequence length="100" mass="11584">MDQRCVAYRGQNLAWREKANMDATSRSADAEPRLVARKRRINSEDTDLDARDSDDVSEAEFEDDMIKQLVQQAVEATKDETVWRRQGDTYVQVPNMSYKP</sequence>
<proteinExistence type="predicted"/>
<dbReference type="GeneID" id="16511943"/>
<evidence type="ECO:0000313" key="1">
    <source>
        <dbReference type="EMBL" id="AGO82741.1"/>
    </source>
</evidence>
<dbReference type="EMBL" id="KC977570">
    <property type="protein sequence ID" value="AGO82741.1"/>
    <property type="molecule type" value="Genomic_DNA"/>
</dbReference>
<name>S4VXD6_9VIRU</name>
<dbReference type="RefSeq" id="YP_008319410.1">
    <property type="nucleotide sequence ID" value="NC_021858.1"/>
</dbReference>
<reference evidence="1 2" key="1">
    <citation type="journal article" date="2013" name="Science">
        <title>Pandoraviruses: amoeba viruses with genomes up to 2.5 Mb reaching that of parasitic eukaryotes.</title>
        <authorList>
            <person name="Philippe N."/>
            <person name="Legendre M."/>
            <person name="Doutre G."/>
            <person name="Coute Y."/>
            <person name="Poirot O."/>
            <person name="Lescot M."/>
            <person name="Arslan D."/>
            <person name="Seltzer V."/>
            <person name="Bertaux L."/>
            <person name="Bruley C."/>
            <person name="Garin J."/>
            <person name="Claverie J.M."/>
            <person name="Abergel C."/>
        </authorList>
    </citation>
    <scope>NUCLEOTIDE SEQUENCE [LARGE SCALE GENOMIC DNA]</scope>
    <source>
        <strain evidence="1">Melbourne</strain>
    </source>
</reference>
<gene>
    <name evidence="1" type="ORF">pdul_cds_615</name>
</gene>
<protein>
    <submittedName>
        <fullName evidence="1">Uncharacterized protein</fullName>
    </submittedName>
</protein>
<organism evidence="1 2">
    <name type="scientific">Pandoravirus dulcis</name>
    <dbReference type="NCBI Taxonomy" id="1349409"/>
    <lineage>
        <taxon>Viruses</taxon>
        <taxon>Pandoravirus</taxon>
    </lineage>
</organism>
<dbReference type="Proteomes" id="UP000201566">
    <property type="component" value="Segment"/>
</dbReference>
<accession>S4VXD6</accession>
<evidence type="ECO:0000313" key="2">
    <source>
        <dbReference type="Proteomes" id="UP000201566"/>
    </source>
</evidence>
<dbReference type="KEGG" id="vg:16511943"/>